<dbReference type="Gene3D" id="3.90.25.10">
    <property type="entry name" value="UDP-galactose 4-epimerase, domain 1"/>
    <property type="match status" value="1"/>
</dbReference>
<dbReference type="PANTHER" id="PTHR43349">
    <property type="entry name" value="PINORESINOL REDUCTASE-RELATED"/>
    <property type="match status" value="1"/>
</dbReference>
<evidence type="ECO:0000313" key="2">
    <source>
        <dbReference type="EMBL" id="WVY99788.1"/>
    </source>
</evidence>
<gene>
    <name evidence="2" type="ORF">V8G54_025858</name>
</gene>
<sequence length="230" mass="26114">MERKNRIVVFGGTGYREAFGESKSLFRSSNFRLHSSFHFTNSSLQDTTSKDLTSMGVTLLQGELEYEEILEAIKKADIVISALAYPKVMDQLKIIHAIKVAGNIKEDIAMYTVKAANDPRTRNRVVICRPPKNIVSQNELISLWEIKCGYNFSNTFILEEELVKQSQSKKNIPVSILHSLFVKGDLMNFELGKDDLEASELYPDYNYNSIDQLLDIFLVHHLPPAYASFA</sequence>
<dbReference type="EMBL" id="CP144693">
    <property type="protein sequence ID" value="WVY99788.1"/>
    <property type="molecule type" value="Genomic_DNA"/>
</dbReference>
<evidence type="ECO:0000313" key="3">
    <source>
        <dbReference type="Proteomes" id="UP001374535"/>
    </source>
</evidence>
<reference evidence="2 3" key="1">
    <citation type="journal article" date="2023" name="Life. Sci Alliance">
        <title>Evolutionary insights into 3D genome organization and epigenetic landscape of Vigna mungo.</title>
        <authorList>
            <person name="Junaid A."/>
            <person name="Singh B."/>
            <person name="Bhatia S."/>
        </authorList>
    </citation>
    <scope>NUCLEOTIDE SEQUENCE [LARGE SCALE GENOMIC DNA]</scope>
    <source>
        <strain evidence="2">Urdbean</strain>
    </source>
</reference>
<evidence type="ECO:0000259" key="1">
    <source>
        <dbReference type="Pfam" id="PF05368"/>
    </source>
</evidence>
<dbReference type="GO" id="GO:0009807">
    <property type="term" value="P:lignan biosynthetic process"/>
    <property type="evidence" value="ECO:0007669"/>
    <property type="project" value="UniProtKB-ARBA"/>
</dbReference>
<feature type="domain" description="NmrA-like" evidence="1">
    <location>
        <begin position="105"/>
        <end position="210"/>
    </location>
</feature>
<protein>
    <recommendedName>
        <fullName evidence="1">NmrA-like domain-containing protein</fullName>
    </recommendedName>
</protein>
<dbReference type="InterPro" id="IPR008030">
    <property type="entry name" value="NmrA-like"/>
</dbReference>
<dbReference type="Proteomes" id="UP001374535">
    <property type="component" value="Chromosome 8"/>
</dbReference>
<proteinExistence type="predicted"/>
<organism evidence="2 3">
    <name type="scientific">Vigna mungo</name>
    <name type="common">Black gram</name>
    <name type="synonym">Phaseolus mungo</name>
    <dbReference type="NCBI Taxonomy" id="3915"/>
    <lineage>
        <taxon>Eukaryota</taxon>
        <taxon>Viridiplantae</taxon>
        <taxon>Streptophyta</taxon>
        <taxon>Embryophyta</taxon>
        <taxon>Tracheophyta</taxon>
        <taxon>Spermatophyta</taxon>
        <taxon>Magnoliopsida</taxon>
        <taxon>eudicotyledons</taxon>
        <taxon>Gunneridae</taxon>
        <taxon>Pentapetalae</taxon>
        <taxon>rosids</taxon>
        <taxon>fabids</taxon>
        <taxon>Fabales</taxon>
        <taxon>Fabaceae</taxon>
        <taxon>Papilionoideae</taxon>
        <taxon>50 kb inversion clade</taxon>
        <taxon>NPAAA clade</taxon>
        <taxon>indigoferoid/millettioid clade</taxon>
        <taxon>Phaseoleae</taxon>
        <taxon>Vigna</taxon>
    </lineage>
</organism>
<dbReference type="SUPFAM" id="SSF51735">
    <property type="entry name" value="NAD(P)-binding Rossmann-fold domains"/>
    <property type="match status" value="1"/>
</dbReference>
<dbReference type="InterPro" id="IPR036291">
    <property type="entry name" value="NAD(P)-bd_dom_sf"/>
</dbReference>
<dbReference type="AlphaFoldDB" id="A0AAQ3MZ32"/>
<name>A0AAQ3MZ32_VIGMU</name>
<dbReference type="Pfam" id="PF05368">
    <property type="entry name" value="NmrA"/>
    <property type="match status" value="1"/>
</dbReference>
<keyword evidence="3" id="KW-1185">Reference proteome</keyword>
<dbReference type="PANTHER" id="PTHR43349:SF9">
    <property type="entry name" value="PHENYLCOUMARAN BENZYLIC ETHER REDUCTASE-LIKE PROTEIN"/>
    <property type="match status" value="1"/>
</dbReference>
<accession>A0AAQ3MZ32</accession>
<dbReference type="InterPro" id="IPR050608">
    <property type="entry name" value="NmrA-type/Isoflavone_red_sf"/>
</dbReference>